<feature type="region of interest" description="Disordered" evidence="1">
    <location>
        <begin position="383"/>
        <end position="410"/>
    </location>
</feature>
<gene>
    <name evidence="3" type="ORF">BG011_001356</name>
</gene>
<sequence>MSIAVPAFLNACIAPSRTGSSVYLVGVPVSAEGRLEVYTVDITDINTPTAKFINNQTDISSWSSSDPKACFDFPGNQADPESPTLVAQFGSKSYFILVYPNGTITNSVYYEDTTYISPKLFSLVGAVGPTNWYATVKNQVSTVTNSRWTSLRFNAMNVSNSQSDNILSVYPTEDPLLTVGTFVATSNTPAQGSHIVFDTRGSGLIYTALSSNSPILTGQDRILSLSNPQSVDMNGITLTDNAIAVTSVSVAYILDKASDGTTIMYKIIPSQSPKLQLVKTPGDVPPFSSYMVATAMNSRIVIYGATSNNAASPTFHNFDLITGSWSGPGLVKPVSSPSPTSSVQPPPEDDSKTPTGAIIGGVVGGLALIALVAFLYIRHRRKSTKSRTDSELPPTSMSSDPRKSDIATPPMQQNFTTQQNLHEQQAYNPHHSYVPPYGASATNNAHASPAMSPTLTYQSEPVIFQSQQPYTYTPPTINAVAQQQQPTIFQPQMAMSGSPVYSTSGGTVSPQTAYVPATQVYAPPAGTHSPQYAHNLQGQGYVS</sequence>
<feature type="compositionally biased region" description="Low complexity" evidence="1">
    <location>
        <begin position="333"/>
        <end position="343"/>
    </location>
</feature>
<feature type="transmembrane region" description="Helical" evidence="2">
    <location>
        <begin position="356"/>
        <end position="377"/>
    </location>
</feature>
<evidence type="ECO:0000256" key="1">
    <source>
        <dbReference type="SAM" id="MobiDB-lite"/>
    </source>
</evidence>
<reference evidence="3" key="1">
    <citation type="journal article" date="2020" name="Fungal Divers.">
        <title>Resolving the Mortierellaceae phylogeny through synthesis of multi-gene phylogenetics and phylogenomics.</title>
        <authorList>
            <person name="Vandepol N."/>
            <person name="Liber J."/>
            <person name="Desiro A."/>
            <person name="Na H."/>
            <person name="Kennedy M."/>
            <person name="Barry K."/>
            <person name="Grigoriev I.V."/>
            <person name="Miller A.N."/>
            <person name="O'Donnell K."/>
            <person name="Stajich J.E."/>
            <person name="Bonito G."/>
        </authorList>
    </citation>
    <scope>NUCLEOTIDE SEQUENCE</scope>
    <source>
        <strain evidence="3">KOD948</strain>
    </source>
</reference>
<evidence type="ECO:0000313" key="3">
    <source>
        <dbReference type="EMBL" id="KAG0261104.1"/>
    </source>
</evidence>
<keyword evidence="2" id="KW-0472">Membrane</keyword>
<name>A0A9P6Q8X7_9FUNG</name>
<dbReference type="Proteomes" id="UP000726737">
    <property type="component" value="Unassembled WGS sequence"/>
</dbReference>
<accession>A0A9P6Q8X7</accession>
<dbReference type="OrthoDB" id="2431312at2759"/>
<evidence type="ECO:0000256" key="2">
    <source>
        <dbReference type="SAM" id="Phobius"/>
    </source>
</evidence>
<feature type="region of interest" description="Disordered" evidence="1">
    <location>
        <begin position="331"/>
        <end position="356"/>
    </location>
</feature>
<keyword evidence="4" id="KW-1185">Reference proteome</keyword>
<dbReference type="AlphaFoldDB" id="A0A9P6Q8X7"/>
<protein>
    <submittedName>
        <fullName evidence="3">Uncharacterized protein</fullName>
    </submittedName>
</protein>
<keyword evidence="2" id="KW-1133">Transmembrane helix</keyword>
<proteinExistence type="predicted"/>
<keyword evidence="2" id="KW-0812">Transmembrane</keyword>
<dbReference type="EMBL" id="JAAAJA010000135">
    <property type="protein sequence ID" value="KAG0261104.1"/>
    <property type="molecule type" value="Genomic_DNA"/>
</dbReference>
<organism evidence="3 4">
    <name type="scientific">Mortierella polycephala</name>
    <dbReference type="NCBI Taxonomy" id="41804"/>
    <lineage>
        <taxon>Eukaryota</taxon>
        <taxon>Fungi</taxon>
        <taxon>Fungi incertae sedis</taxon>
        <taxon>Mucoromycota</taxon>
        <taxon>Mortierellomycotina</taxon>
        <taxon>Mortierellomycetes</taxon>
        <taxon>Mortierellales</taxon>
        <taxon>Mortierellaceae</taxon>
        <taxon>Mortierella</taxon>
    </lineage>
</organism>
<comment type="caution">
    <text evidence="3">The sequence shown here is derived from an EMBL/GenBank/DDBJ whole genome shotgun (WGS) entry which is preliminary data.</text>
</comment>
<evidence type="ECO:0000313" key="4">
    <source>
        <dbReference type="Proteomes" id="UP000726737"/>
    </source>
</evidence>